<reference evidence="3" key="1">
    <citation type="submission" date="2013-07" db="EMBL/GenBank/DDBJ databases">
        <title>The Genome Sequence of Cryptococcus dejecticola CBS10117.</title>
        <authorList>
            <consortium name="The Broad Institute Genome Sequencing Platform"/>
            <person name="Cuomo C."/>
            <person name="Litvintseva A."/>
            <person name="Chen Y."/>
            <person name="Heitman J."/>
            <person name="Sun S."/>
            <person name="Springer D."/>
            <person name="Dromer F."/>
            <person name="Young S.K."/>
            <person name="Zeng Q."/>
            <person name="Gargeya S."/>
            <person name="Fitzgerald M."/>
            <person name="Abouelleil A."/>
            <person name="Alvarado L."/>
            <person name="Berlin A.M."/>
            <person name="Chapman S.B."/>
            <person name="Dewar J."/>
            <person name="Goldberg J."/>
            <person name="Griggs A."/>
            <person name="Gujja S."/>
            <person name="Hansen M."/>
            <person name="Howarth C."/>
            <person name="Imamovic A."/>
            <person name="Larimer J."/>
            <person name="McCowan C."/>
            <person name="Murphy C."/>
            <person name="Pearson M."/>
            <person name="Priest M."/>
            <person name="Roberts A."/>
            <person name="Saif S."/>
            <person name="Shea T."/>
            <person name="Sykes S."/>
            <person name="Wortman J."/>
            <person name="Nusbaum C."/>
            <person name="Birren B."/>
        </authorList>
    </citation>
    <scope>NUCLEOTIDE SEQUENCE [LARGE SCALE GENOMIC DNA]</scope>
    <source>
        <strain evidence="3">CBS 10117</strain>
    </source>
</reference>
<dbReference type="STRING" id="1296121.A0A1A6AGT9"/>
<feature type="compositionally biased region" description="Basic and acidic residues" evidence="1">
    <location>
        <begin position="275"/>
        <end position="287"/>
    </location>
</feature>
<keyword evidence="2" id="KW-0732">Signal</keyword>
<feature type="compositionally biased region" description="Basic and acidic residues" evidence="1">
    <location>
        <begin position="295"/>
        <end position="351"/>
    </location>
</feature>
<feature type="region of interest" description="Disordered" evidence="1">
    <location>
        <begin position="27"/>
        <end position="55"/>
    </location>
</feature>
<evidence type="ECO:0000256" key="2">
    <source>
        <dbReference type="SAM" id="SignalP"/>
    </source>
</evidence>
<feature type="signal peptide" evidence="2">
    <location>
        <begin position="1"/>
        <end position="20"/>
    </location>
</feature>
<name>A0A1A6AGT9_9TREE</name>
<dbReference type="VEuPathDB" id="FungiDB:I303_01115"/>
<gene>
    <name evidence="3" type="ORF">I303_01115</name>
    <name evidence="4" type="ORF">I303_101111</name>
</gene>
<dbReference type="EMBL" id="CP144530">
    <property type="protein sequence ID" value="WWC58568.1"/>
    <property type="molecule type" value="Genomic_DNA"/>
</dbReference>
<dbReference type="RefSeq" id="XP_018267132.1">
    <property type="nucleotide sequence ID" value="XM_018404478.1"/>
</dbReference>
<accession>A0A1A6AGT9</accession>
<dbReference type="AlphaFoldDB" id="A0A1A6AGT9"/>
<sequence length="491" mass="56957">MYASLAHTVLPLSLLGSALAGVIRIRGDDDNANPTDAKKHHDDDKKHHEDNNSINTDVSPQFIGCVSRTFFNLVSSDDNFDGDFTEQPDLQTCIEHCVEDKFRYTYWDADRKQCYCSPAQRPDAEQIRDNDATTGRCKTRDAIVFLNNATFRFGGCFGPLANYTAYGVQPVARFSTTSVRDCFVLCDQPCRDQYIDVVAISPRFDPALYAFAYDCACFDIDYHNHPPVVNRTCAIDSEFAYYREDHHNDDHKKNSKRGEYDDVDWYGKKYHHEAESDYDHDHKKDGQESDNYAQADHDKDDHDYSPDNSHKKGDDDWADDSHKDDYDPKKHHDEKDVDNQDNDYDHDKGYQVEDPSDEDQDYDHKKHHDDDHGKDHDENDEDEQENDDDKKHHDADHDHEKNHENEDQDDNEHDHKKDHEAPNNNDDDHHKDGSGDAGDDDSKKHHEDDSGHHKKQHDYKGDEYNYDYGYYGRRGESRVTFTQVTGLNRNA</sequence>
<organism evidence="3">
    <name type="scientific">Kwoniella dejecticola CBS 10117</name>
    <dbReference type="NCBI Taxonomy" id="1296121"/>
    <lineage>
        <taxon>Eukaryota</taxon>
        <taxon>Fungi</taxon>
        <taxon>Dikarya</taxon>
        <taxon>Basidiomycota</taxon>
        <taxon>Agaricomycotina</taxon>
        <taxon>Tremellomycetes</taxon>
        <taxon>Tremellales</taxon>
        <taxon>Cryptococcaceae</taxon>
        <taxon>Kwoniella</taxon>
    </lineage>
</organism>
<evidence type="ECO:0000313" key="5">
    <source>
        <dbReference type="Proteomes" id="UP000078595"/>
    </source>
</evidence>
<evidence type="ECO:0008006" key="6">
    <source>
        <dbReference type="Google" id="ProtNLM"/>
    </source>
</evidence>
<feature type="chain" id="PRO_5008342395" description="Apple domain-containing protein" evidence="2">
    <location>
        <begin position="21"/>
        <end position="491"/>
    </location>
</feature>
<evidence type="ECO:0000256" key="1">
    <source>
        <dbReference type="SAM" id="MobiDB-lite"/>
    </source>
</evidence>
<evidence type="ECO:0000313" key="4">
    <source>
        <dbReference type="EMBL" id="WWC58568.1"/>
    </source>
</evidence>
<dbReference type="KEGG" id="kdj:28964814"/>
<feature type="compositionally biased region" description="Basic and acidic residues" evidence="1">
    <location>
        <begin position="36"/>
        <end position="51"/>
    </location>
</feature>
<dbReference type="Proteomes" id="UP000078595">
    <property type="component" value="Chromosome 1"/>
</dbReference>
<evidence type="ECO:0000313" key="3">
    <source>
        <dbReference type="EMBL" id="OBR89290.1"/>
    </source>
</evidence>
<feature type="region of interest" description="Disordered" evidence="1">
    <location>
        <begin position="275"/>
        <end position="464"/>
    </location>
</feature>
<reference evidence="4" key="3">
    <citation type="submission" date="2024-02" db="EMBL/GenBank/DDBJ databases">
        <title>Comparative genomics of Cryptococcus and Kwoniella reveals pathogenesis evolution and contrasting modes of karyotype evolution via chromosome fusion or intercentromeric recombination.</title>
        <authorList>
            <person name="Coelho M.A."/>
            <person name="David-Palma M."/>
            <person name="Shea T."/>
            <person name="Bowers K."/>
            <person name="McGinley-Smith S."/>
            <person name="Mohammad A.W."/>
            <person name="Gnirke A."/>
            <person name="Yurkov A.M."/>
            <person name="Nowrousian M."/>
            <person name="Sun S."/>
            <person name="Cuomo C.A."/>
            <person name="Heitman J."/>
        </authorList>
    </citation>
    <scope>NUCLEOTIDE SEQUENCE</scope>
    <source>
        <strain evidence="4">CBS 10117</strain>
    </source>
</reference>
<dbReference type="OrthoDB" id="2564860at2759"/>
<protein>
    <recommendedName>
        <fullName evidence="6">Apple domain-containing protein</fullName>
    </recommendedName>
</protein>
<feature type="compositionally biased region" description="Acidic residues" evidence="1">
    <location>
        <begin position="378"/>
        <end position="387"/>
    </location>
</feature>
<reference evidence="4" key="2">
    <citation type="submission" date="2013-07" db="EMBL/GenBank/DDBJ databases">
        <authorList>
            <consortium name="The Broad Institute Genome Sequencing Platform"/>
            <person name="Cuomo C."/>
            <person name="Litvintseva A."/>
            <person name="Chen Y."/>
            <person name="Heitman J."/>
            <person name="Sun S."/>
            <person name="Springer D."/>
            <person name="Dromer F."/>
            <person name="Young S.K."/>
            <person name="Zeng Q."/>
            <person name="Gargeya S."/>
            <person name="Fitzgerald M."/>
            <person name="Abouelleil A."/>
            <person name="Alvarado L."/>
            <person name="Berlin A.M."/>
            <person name="Chapman S.B."/>
            <person name="Dewar J."/>
            <person name="Goldberg J."/>
            <person name="Griggs A."/>
            <person name="Gujja S."/>
            <person name="Hansen M."/>
            <person name="Howarth C."/>
            <person name="Imamovic A."/>
            <person name="Larimer J."/>
            <person name="McCowan C."/>
            <person name="Murphy C."/>
            <person name="Pearson M."/>
            <person name="Priest M."/>
            <person name="Roberts A."/>
            <person name="Saif S."/>
            <person name="Shea T."/>
            <person name="Sykes S."/>
            <person name="Wortman J."/>
            <person name="Nusbaum C."/>
            <person name="Birren B."/>
        </authorList>
    </citation>
    <scope>NUCLEOTIDE SEQUENCE</scope>
    <source>
        <strain evidence="4">CBS 10117</strain>
    </source>
</reference>
<dbReference type="GeneID" id="28964814"/>
<feature type="compositionally biased region" description="Basic and acidic residues" evidence="1">
    <location>
        <begin position="362"/>
        <end position="377"/>
    </location>
</feature>
<feature type="compositionally biased region" description="Basic and acidic residues" evidence="1">
    <location>
        <begin position="412"/>
        <end position="451"/>
    </location>
</feature>
<dbReference type="EMBL" id="KI894027">
    <property type="protein sequence ID" value="OBR89290.1"/>
    <property type="molecule type" value="Genomic_DNA"/>
</dbReference>
<feature type="compositionally biased region" description="Basic and acidic residues" evidence="1">
    <location>
        <begin position="388"/>
        <end position="405"/>
    </location>
</feature>
<proteinExistence type="predicted"/>
<keyword evidence="5" id="KW-1185">Reference proteome</keyword>